<evidence type="ECO:0000313" key="1">
    <source>
        <dbReference type="EMBL" id="KAK5784764.1"/>
    </source>
</evidence>
<organism evidence="1 2">
    <name type="scientific">Gossypium arboreum</name>
    <name type="common">Tree cotton</name>
    <name type="synonym">Gossypium nanking</name>
    <dbReference type="NCBI Taxonomy" id="29729"/>
    <lineage>
        <taxon>Eukaryota</taxon>
        <taxon>Viridiplantae</taxon>
        <taxon>Streptophyta</taxon>
        <taxon>Embryophyta</taxon>
        <taxon>Tracheophyta</taxon>
        <taxon>Spermatophyta</taxon>
        <taxon>Magnoliopsida</taxon>
        <taxon>eudicotyledons</taxon>
        <taxon>Gunneridae</taxon>
        <taxon>Pentapetalae</taxon>
        <taxon>rosids</taxon>
        <taxon>malvids</taxon>
        <taxon>Malvales</taxon>
        <taxon>Malvaceae</taxon>
        <taxon>Malvoideae</taxon>
        <taxon>Gossypium</taxon>
    </lineage>
</organism>
<protein>
    <submittedName>
        <fullName evidence="1">Uncharacterized protein</fullName>
    </submittedName>
</protein>
<sequence>MSYLECSKDLNLSMQESTIFMGAIEEVVKNGELKDFVAQRTDQPGQSSMTEAKEGNDPMVVPAALVGFEVKRVLVDSDSAVEVLTWKGYQKMGLKEQALKKVSPLYDFVNHPIEVNGCIALPVTLGDGEYATTEYVQFFMIYQPMAYNFIFGCLIMRMAKMMITTSYMKIKFPTRTGVGFISLISERPGKATCY</sequence>
<name>A0ABR0N2H7_GOSAR</name>
<keyword evidence="2" id="KW-1185">Reference proteome</keyword>
<dbReference type="InterPro" id="IPR021109">
    <property type="entry name" value="Peptidase_aspartic_dom_sf"/>
</dbReference>
<proteinExistence type="predicted"/>
<gene>
    <name evidence="1" type="ORF">PVK06_039294</name>
</gene>
<dbReference type="PANTHER" id="PTHR33240">
    <property type="entry name" value="OS08G0508500 PROTEIN"/>
    <property type="match status" value="1"/>
</dbReference>
<evidence type="ECO:0000313" key="2">
    <source>
        <dbReference type="Proteomes" id="UP001358586"/>
    </source>
</evidence>
<dbReference type="Gene3D" id="2.40.70.10">
    <property type="entry name" value="Acid Proteases"/>
    <property type="match status" value="1"/>
</dbReference>
<comment type="caution">
    <text evidence="1">The sequence shown here is derived from an EMBL/GenBank/DDBJ whole genome shotgun (WGS) entry which is preliminary data.</text>
</comment>
<dbReference type="EMBL" id="JARKNE010000011">
    <property type="protein sequence ID" value="KAK5784764.1"/>
    <property type="molecule type" value="Genomic_DNA"/>
</dbReference>
<reference evidence="1 2" key="1">
    <citation type="submission" date="2023-03" db="EMBL/GenBank/DDBJ databases">
        <title>WGS of Gossypium arboreum.</title>
        <authorList>
            <person name="Yu D."/>
        </authorList>
    </citation>
    <scope>NUCLEOTIDE SEQUENCE [LARGE SCALE GENOMIC DNA]</scope>
    <source>
        <tissue evidence="1">Leaf</tissue>
    </source>
</reference>
<dbReference type="Proteomes" id="UP001358586">
    <property type="component" value="Chromosome 11"/>
</dbReference>
<dbReference type="PANTHER" id="PTHR33240:SF15">
    <property type="entry name" value="GAG-PRO-LIKE PROTEIN"/>
    <property type="match status" value="1"/>
</dbReference>
<accession>A0ABR0N2H7</accession>